<keyword evidence="3" id="KW-0819">tRNA processing</keyword>
<proteinExistence type="predicted"/>
<dbReference type="Pfam" id="PF02926">
    <property type="entry name" value="THUMP"/>
    <property type="match status" value="1"/>
</dbReference>
<protein>
    <recommendedName>
        <fullName evidence="5">THUMP domain-containing protein</fullName>
    </recommendedName>
</protein>
<dbReference type="InterPro" id="IPR004114">
    <property type="entry name" value="THUMP_dom"/>
</dbReference>
<feature type="domain" description="THUMP" evidence="5">
    <location>
        <begin position="47"/>
        <end position="159"/>
    </location>
</feature>
<dbReference type="EMBL" id="DTBD01000056">
    <property type="protein sequence ID" value="HGQ64876.1"/>
    <property type="molecule type" value="Genomic_DNA"/>
</dbReference>
<dbReference type="PANTHER" id="PTHR14911">
    <property type="entry name" value="THUMP DOMAIN-CONTAINING"/>
    <property type="match status" value="1"/>
</dbReference>
<dbReference type="SUPFAM" id="SSF143437">
    <property type="entry name" value="THUMP domain-like"/>
    <property type="match status" value="1"/>
</dbReference>
<organism evidence="7">
    <name type="scientific">Ignisphaera aggregans</name>
    <dbReference type="NCBI Taxonomy" id="334771"/>
    <lineage>
        <taxon>Archaea</taxon>
        <taxon>Thermoproteota</taxon>
        <taxon>Thermoprotei</taxon>
        <taxon>Desulfurococcales</taxon>
        <taxon>Desulfurococcaceae</taxon>
        <taxon>Ignisphaera</taxon>
    </lineage>
</organism>
<comment type="subcellular location">
    <subcellularLocation>
        <location evidence="1">Cytoplasm</location>
    </subcellularLocation>
</comment>
<gene>
    <name evidence="7" type="ORF">ENU08_06500</name>
    <name evidence="6" type="ORF">ENU41_00040</name>
</gene>
<evidence type="ECO:0000259" key="5">
    <source>
        <dbReference type="PROSITE" id="PS51165"/>
    </source>
</evidence>
<dbReference type="InterPro" id="IPR002052">
    <property type="entry name" value="DNA_methylase_N6_adenine_CS"/>
</dbReference>
<dbReference type="GO" id="GO:0005737">
    <property type="term" value="C:cytoplasm"/>
    <property type="evidence" value="ECO:0007669"/>
    <property type="project" value="UniProtKB-SubCell"/>
</dbReference>
<name>A0A7C4JK16_9CREN</name>
<evidence type="ECO:0000313" key="6">
    <source>
        <dbReference type="EMBL" id="HGQ35056.1"/>
    </source>
</evidence>
<dbReference type="GO" id="GO:0030488">
    <property type="term" value="P:tRNA methylation"/>
    <property type="evidence" value="ECO:0007669"/>
    <property type="project" value="TreeGrafter"/>
</dbReference>
<dbReference type="GO" id="GO:0003723">
    <property type="term" value="F:RNA binding"/>
    <property type="evidence" value="ECO:0007669"/>
    <property type="project" value="UniProtKB-UniRule"/>
</dbReference>
<sequence>MDMGVKIMVTCDTGFEEALLSELKDLVASEVLGVYSGRIFMEVPMGKDVANVLRSRIANNLYILIHVEENIADLSAIYKVIKGLDFTKVVEPWQTFAIRPERIGQHSFTSIDIGKVAGQAVIDGYLEACGSRLKVNLDSPDVEIYVELNVDRLVVALSLTRSSFHVRGYKVFVHPAGLKPTIAFALLKIASWSYGKPVVDPMCGGGTIVVEAALASKGLEVPCLSMEKIRLDILNKLYPEAVEVLKSMCKYGVREVDRVFVGVDINPRFVEGAIINAKNAGVDDATLFLVGDSRYVVPKIKSVEKEFGVVFDTAVFNPPYGYRMKPGSLRELYMDILKMLLDQGFRNIVFITSATKVSEKVLENFNSVDIYRLKVVHGRLPSRVYRLRA</sequence>
<dbReference type="Gene3D" id="3.30.2130.30">
    <property type="match status" value="1"/>
</dbReference>
<dbReference type="EMBL" id="DTCK01000002">
    <property type="protein sequence ID" value="HGQ35056.1"/>
    <property type="molecule type" value="Genomic_DNA"/>
</dbReference>
<dbReference type="SUPFAM" id="SSF53335">
    <property type="entry name" value="S-adenosyl-L-methionine-dependent methyltransferases"/>
    <property type="match status" value="1"/>
</dbReference>
<dbReference type="PROSITE" id="PS00092">
    <property type="entry name" value="N6_MTASE"/>
    <property type="match status" value="1"/>
</dbReference>
<dbReference type="Pfam" id="PF01170">
    <property type="entry name" value="UPF0020"/>
    <property type="match status" value="1"/>
</dbReference>
<keyword evidence="2" id="KW-0808">Transferase</keyword>
<comment type="caution">
    <text evidence="7">The sequence shown here is derived from an EMBL/GenBank/DDBJ whole genome shotgun (WGS) entry which is preliminary data.</text>
</comment>
<accession>A0A7C4JK16</accession>
<dbReference type="InterPro" id="IPR029063">
    <property type="entry name" value="SAM-dependent_MTases_sf"/>
</dbReference>
<keyword evidence="4" id="KW-0694">RNA-binding</keyword>
<evidence type="ECO:0000256" key="2">
    <source>
        <dbReference type="ARBA" id="ARBA00022603"/>
    </source>
</evidence>
<dbReference type="PROSITE" id="PS51165">
    <property type="entry name" value="THUMP"/>
    <property type="match status" value="1"/>
</dbReference>
<evidence type="ECO:0000313" key="7">
    <source>
        <dbReference type="EMBL" id="HGQ64876.1"/>
    </source>
</evidence>
<dbReference type="AlphaFoldDB" id="A0A7C4JK16"/>
<keyword evidence="2" id="KW-0489">Methyltransferase</keyword>
<evidence type="ECO:0000256" key="1">
    <source>
        <dbReference type="ARBA" id="ARBA00004496"/>
    </source>
</evidence>
<dbReference type="InterPro" id="IPR000241">
    <property type="entry name" value="RlmKL-like_Mtase"/>
</dbReference>
<dbReference type="GO" id="GO:0016423">
    <property type="term" value="F:tRNA (guanine) methyltransferase activity"/>
    <property type="evidence" value="ECO:0007669"/>
    <property type="project" value="TreeGrafter"/>
</dbReference>
<dbReference type="PANTHER" id="PTHR14911:SF13">
    <property type="entry name" value="TRNA (GUANINE(6)-N2)-METHYLTRANSFERASE THUMP3"/>
    <property type="match status" value="1"/>
</dbReference>
<evidence type="ECO:0000256" key="3">
    <source>
        <dbReference type="ARBA" id="ARBA00022694"/>
    </source>
</evidence>
<dbReference type="Gene3D" id="3.40.50.150">
    <property type="entry name" value="Vaccinia Virus protein VP39"/>
    <property type="match status" value="1"/>
</dbReference>
<evidence type="ECO:0000256" key="4">
    <source>
        <dbReference type="PROSITE-ProRule" id="PRU00529"/>
    </source>
</evidence>
<reference evidence="7" key="1">
    <citation type="journal article" date="2020" name="mSystems">
        <title>Genome- and Community-Level Interaction Insights into Carbon Utilization and Element Cycling Functions of Hydrothermarchaeota in Hydrothermal Sediment.</title>
        <authorList>
            <person name="Zhou Z."/>
            <person name="Liu Y."/>
            <person name="Xu W."/>
            <person name="Pan J."/>
            <person name="Luo Z.H."/>
            <person name="Li M."/>
        </authorList>
    </citation>
    <scope>NUCLEOTIDE SEQUENCE [LARGE SCALE GENOMIC DNA]</scope>
    <source>
        <strain evidence="7">SpSt-637</strain>
        <strain evidence="6">SpSt-667</strain>
    </source>
</reference>
<dbReference type="CDD" id="cd11715">
    <property type="entry name" value="THUMP_AdoMetMT"/>
    <property type="match status" value="1"/>
</dbReference>
<dbReference type="SMART" id="SM00981">
    <property type="entry name" value="THUMP"/>
    <property type="match status" value="1"/>
</dbReference>